<gene>
    <name evidence="3" type="ORF">PCHAS_1248300</name>
</gene>
<keyword evidence="2" id="KW-1133">Transmembrane helix</keyword>
<feature type="compositionally biased region" description="Basic and acidic residues" evidence="1">
    <location>
        <begin position="299"/>
        <end position="315"/>
    </location>
</feature>
<feature type="compositionally biased region" description="Basic and acidic residues" evidence="1">
    <location>
        <begin position="447"/>
        <end position="464"/>
    </location>
</feature>
<evidence type="ECO:0000256" key="1">
    <source>
        <dbReference type="SAM" id="MobiDB-lite"/>
    </source>
</evidence>
<feature type="region of interest" description="Disordered" evidence="1">
    <location>
        <begin position="247"/>
        <end position="534"/>
    </location>
</feature>
<dbReference type="InterPro" id="IPR006477">
    <property type="entry name" value="Yir_bir_cir"/>
</dbReference>
<dbReference type="VEuPathDB" id="PlasmoDB:PCHAS_1248300"/>
<dbReference type="GeneID" id="75736256"/>
<evidence type="ECO:0000313" key="3">
    <source>
        <dbReference type="EMBL" id="VTZ69952.1"/>
    </source>
</evidence>
<dbReference type="KEGG" id="pcb:PCHAS_1248300"/>
<feature type="compositionally biased region" description="Basic and acidic residues" evidence="1">
    <location>
        <begin position="401"/>
        <end position="420"/>
    </location>
</feature>
<keyword evidence="2" id="KW-0472">Membrane</keyword>
<feature type="compositionally biased region" description="Low complexity" evidence="1">
    <location>
        <begin position="274"/>
        <end position="284"/>
    </location>
</feature>
<dbReference type="EMBL" id="LK022889">
    <property type="protein sequence ID" value="VTZ69952.1"/>
    <property type="molecule type" value="Genomic_DNA"/>
</dbReference>
<feature type="compositionally biased region" description="Polar residues" evidence="1">
    <location>
        <begin position="421"/>
        <end position="430"/>
    </location>
</feature>
<feature type="compositionally biased region" description="Low complexity" evidence="1">
    <location>
        <begin position="484"/>
        <end position="501"/>
    </location>
</feature>
<feature type="compositionally biased region" description="Polar residues" evidence="1">
    <location>
        <begin position="465"/>
        <end position="474"/>
    </location>
</feature>
<feature type="transmembrane region" description="Helical" evidence="2">
    <location>
        <begin position="749"/>
        <end position="769"/>
    </location>
</feature>
<feature type="region of interest" description="Disordered" evidence="1">
    <location>
        <begin position="613"/>
        <end position="726"/>
    </location>
</feature>
<sequence>MDKHKLMCNLLLEGDSYFNDENVDTPKFNKHSIIKAYCLNNDCKTNEERINALAIYIFKKFKDSIKRQSKHNDYDECFLLWLSDKLFKMDDESKDKRRKVYNITLNQAYEKHLKGHKVKLDHWVLFDNIKGLKNANLKYMSEFYKLLNNICNTIADYNDKGAKSKKLSKYSSNCSYQYKTLYMNVSECKPYLDLLNKLKGIYDDFRTYAIKNNSLINNLATKLKKLTLEDGTEMEAVRGFKSYDIRSQQCKRKKKKPASSQKAEPPSPKEPEPETQQSSSTTPSEEPPGKLELPSSSQESHKPGKNDQNELKDSGKGGGGPKIEIKGPDVESRNMNGEVKESGAPSGGEGIQISKGDGSNGESSGTNAGKGDSEGGSGSSNNEQGGKDSQPGGSSSGTENLGRESSDKDPGGNTGDKKNLQIDTSITQDNSLEKHEDLSTSGDSVDDSTKDKESTNNTMEKHQQNDSLESNPQEKPQDIQKGTSPLQEPEQQQQPPSGQPKESQDGSGDSENGPGSEQTPPDSDLGEKETQNPSWPLFDIRSYIYTITSKGMEQINNASNFIISHKTKITEGIDNIRELYNTSVSNLKNTFNNFTEFFNNFIIDLSIDSKPIEKTPNLGDDQSGSGGSEGDPPTDNDPSQRQKDSDKQDSTQQNSHQPSSDTPQTPKAPPTSPTSPTPPTPQNSKDQTQEHRLSPDTSGKQTSDRADQEGPPKPVPASVTKQKNSGTELKGNRITEIGDIYILKEYKKIVISIIVILIPITLTILYKYLSLGRRNELKKKNNMKKVINMVGVNKTTKTVINSSDGKKKIQIIIKSSSKKKKTKKYINSVYGEKSPSLNIYQLMQADPVPFINLIFLLIFFVYKRKRDFIE</sequence>
<feature type="compositionally biased region" description="Basic and acidic residues" evidence="1">
    <location>
        <begin position="323"/>
        <end position="332"/>
    </location>
</feature>
<protein>
    <submittedName>
        <fullName evidence="3">CIR protein</fullName>
    </submittedName>
</protein>
<name>A0A4V0KAN4_PLACU</name>
<organism evidence="3 4">
    <name type="scientific">Plasmodium chabaudi chabaudi</name>
    <dbReference type="NCBI Taxonomy" id="31271"/>
    <lineage>
        <taxon>Eukaryota</taxon>
        <taxon>Sar</taxon>
        <taxon>Alveolata</taxon>
        <taxon>Apicomplexa</taxon>
        <taxon>Aconoidasida</taxon>
        <taxon>Haemosporida</taxon>
        <taxon>Plasmodiidae</taxon>
        <taxon>Plasmodium</taxon>
        <taxon>Plasmodium (Vinckeia)</taxon>
    </lineage>
</organism>
<evidence type="ECO:0000313" key="4">
    <source>
        <dbReference type="Proteomes" id="UP000071118"/>
    </source>
</evidence>
<dbReference type="AlphaFoldDB" id="A0A4V0KAN4"/>
<dbReference type="RefSeq" id="XP_051176969.1">
    <property type="nucleotide sequence ID" value="XM_051321015.1"/>
</dbReference>
<reference evidence="3 4" key="1">
    <citation type="journal article" date="2014" name="BMC Biol.">
        <title>A comprehensive evaluation of rodent malaria parasite genomes and gene expression.</title>
        <authorList>
            <person name="Otto T.D."/>
            <person name="Bohme U."/>
            <person name="Jackson A.P."/>
            <person name="Hunt M."/>
            <person name="Franke-Fayard B."/>
            <person name="Hoeijmakers W.A."/>
            <person name="Religa A.A."/>
            <person name="Robertson L."/>
            <person name="Sanders M."/>
            <person name="Ogun S.A."/>
            <person name="Cunningham D."/>
            <person name="Erhart A."/>
            <person name="Billker O."/>
            <person name="Khan S.M."/>
            <person name="Stunnenberg H.G."/>
            <person name="Langhorne J."/>
            <person name="Holder A.A."/>
            <person name="Waters A.P."/>
            <person name="Newbold C.I."/>
            <person name="Pain A."/>
            <person name="Berriman M."/>
            <person name="Janse C.J."/>
        </authorList>
    </citation>
    <scope>NUCLEOTIDE SEQUENCE [LARGE SCALE GENOMIC DNA]</scope>
    <source>
        <strain evidence="3 4">AS</strain>
    </source>
</reference>
<keyword evidence="2" id="KW-0812">Transmembrane</keyword>
<evidence type="ECO:0000256" key="2">
    <source>
        <dbReference type="SAM" id="Phobius"/>
    </source>
</evidence>
<accession>A0A4V0KAN4</accession>
<feature type="compositionally biased region" description="Basic and acidic residues" evidence="1">
    <location>
        <begin position="638"/>
        <end position="649"/>
    </location>
</feature>
<feature type="compositionally biased region" description="Polar residues" evidence="1">
    <location>
        <begin position="505"/>
        <end position="521"/>
    </location>
</feature>
<proteinExistence type="predicted"/>
<keyword evidence="4" id="KW-1185">Reference proteome</keyword>
<feature type="compositionally biased region" description="Pro residues" evidence="1">
    <location>
        <begin position="666"/>
        <end position="681"/>
    </location>
</feature>
<dbReference type="Pfam" id="PF06022">
    <property type="entry name" value="Cir_Bir_Yir"/>
    <property type="match status" value="1"/>
</dbReference>
<dbReference type="Proteomes" id="UP000071118">
    <property type="component" value="Chromosome 12"/>
</dbReference>